<protein>
    <submittedName>
        <fullName evidence="3">BTB domain-containing protein</fullName>
    </submittedName>
</protein>
<sequence length="165" mass="19408">MGKPPASFLKQRNDALRYLDQFLSSLSSYFKTFFFGKNQEEVRLKDECAAEFLHLLKAIYLSVDLKAGSEDVIRNNVECLLRLARCYQVEIVTKRCEMYLEKCPISEVTLEDKVLYAQDYRLLELLEQCVKKFKTVDDVKKLRQSSQYSRLTKENQILIFEILPE</sequence>
<reference evidence="3" key="1">
    <citation type="submission" date="2022-11" db="UniProtKB">
        <authorList>
            <consortium name="WormBaseParasite"/>
        </authorList>
    </citation>
    <scope>IDENTIFICATION</scope>
</reference>
<evidence type="ECO:0000313" key="3">
    <source>
        <dbReference type="WBParaSite" id="jg5428"/>
    </source>
</evidence>
<dbReference type="PANTHER" id="PTHR22744">
    <property type="entry name" value="HELIX LOOP HELIX PROTEIN 21-RELATED"/>
    <property type="match status" value="1"/>
</dbReference>
<dbReference type="Proteomes" id="UP000887574">
    <property type="component" value="Unplaced"/>
</dbReference>
<keyword evidence="2" id="KW-1185">Reference proteome</keyword>
<dbReference type="Gene3D" id="3.30.710.10">
    <property type="entry name" value="Potassium Channel Kv1.1, Chain A"/>
    <property type="match status" value="1"/>
</dbReference>
<dbReference type="Pfam" id="PF00651">
    <property type="entry name" value="BTB"/>
    <property type="match status" value="1"/>
</dbReference>
<dbReference type="SUPFAM" id="SSF54695">
    <property type="entry name" value="POZ domain"/>
    <property type="match status" value="1"/>
</dbReference>
<name>A0A915EHK6_9BILA</name>
<dbReference type="SMART" id="SM00225">
    <property type="entry name" value="BTB"/>
    <property type="match status" value="1"/>
</dbReference>
<evidence type="ECO:0000313" key="2">
    <source>
        <dbReference type="Proteomes" id="UP000887574"/>
    </source>
</evidence>
<proteinExistence type="predicted"/>
<organism evidence="2 3">
    <name type="scientific">Ditylenchus dipsaci</name>
    <dbReference type="NCBI Taxonomy" id="166011"/>
    <lineage>
        <taxon>Eukaryota</taxon>
        <taxon>Metazoa</taxon>
        <taxon>Ecdysozoa</taxon>
        <taxon>Nematoda</taxon>
        <taxon>Chromadorea</taxon>
        <taxon>Rhabditida</taxon>
        <taxon>Tylenchina</taxon>
        <taxon>Tylenchomorpha</taxon>
        <taxon>Sphaerularioidea</taxon>
        <taxon>Anguinidae</taxon>
        <taxon>Anguininae</taxon>
        <taxon>Ditylenchus</taxon>
    </lineage>
</organism>
<accession>A0A915EHK6</accession>
<dbReference type="PANTHER" id="PTHR22744:SF14">
    <property type="entry name" value="BTB DOMAIN-CONTAINING PROTEIN-RELATED"/>
    <property type="match status" value="1"/>
</dbReference>
<dbReference type="InterPro" id="IPR000210">
    <property type="entry name" value="BTB/POZ_dom"/>
</dbReference>
<feature type="domain" description="BTB" evidence="1">
    <location>
        <begin position="13"/>
        <end position="104"/>
    </location>
</feature>
<dbReference type="InterPro" id="IPR011333">
    <property type="entry name" value="SKP1/BTB/POZ_sf"/>
</dbReference>
<dbReference type="AlphaFoldDB" id="A0A915EHK6"/>
<dbReference type="WBParaSite" id="jg5428">
    <property type="protein sequence ID" value="jg5428"/>
    <property type="gene ID" value="jg5428"/>
</dbReference>
<evidence type="ECO:0000259" key="1">
    <source>
        <dbReference type="SMART" id="SM00225"/>
    </source>
</evidence>